<feature type="region of interest" description="Disordered" evidence="1">
    <location>
        <begin position="108"/>
        <end position="143"/>
    </location>
</feature>
<feature type="region of interest" description="Disordered" evidence="1">
    <location>
        <begin position="41"/>
        <end position="60"/>
    </location>
</feature>
<sequence>MAIGQGAHWAAQTGFGLPFAGETERWPGPSGLQLLMGWAGRPTGAHQASPPVGDPAGGLGCRRRETRRSYIGQRRPVGCPWVPTGFRATWAPMGSPFHKWVRAGQHFSQFQPGPTRPLRSRAASGWPMGGPSPPNSHPLIQLL</sequence>
<comment type="caution">
    <text evidence="2">The sequence shown here is derived from an EMBL/GenBank/DDBJ whole genome shotgun (WGS) entry which is preliminary data.</text>
</comment>
<protein>
    <submittedName>
        <fullName evidence="2">Uncharacterized protein</fullName>
    </submittedName>
</protein>
<evidence type="ECO:0000313" key="3">
    <source>
        <dbReference type="Proteomes" id="UP000235392"/>
    </source>
</evidence>
<dbReference type="AlphaFoldDB" id="A0A2N5UP20"/>
<name>A0A2N5UP20_9BASI</name>
<organism evidence="2 3">
    <name type="scientific">Puccinia coronata f. sp. avenae</name>
    <dbReference type="NCBI Taxonomy" id="200324"/>
    <lineage>
        <taxon>Eukaryota</taxon>
        <taxon>Fungi</taxon>
        <taxon>Dikarya</taxon>
        <taxon>Basidiomycota</taxon>
        <taxon>Pucciniomycotina</taxon>
        <taxon>Pucciniomycetes</taxon>
        <taxon>Pucciniales</taxon>
        <taxon>Pucciniaceae</taxon>
        <taxon>Puccinia</taxon>
    </lineage>
</organism>
<dbReference type="EMBL" id="PGCI01000114">
    <property type="protein sequence ID" value="PLW39508.1"/>
    <property type="molecule type" value="Genomic_DNA"/>
</dbReference>
<proteinExistence type="predicted"/>
<accession>A0A2N5UP20</accession>
<reference evidence="2 3" key="1">
    <citation type="submission" date="2017-11" db="EMBL/GenBank/DDBJ databases">
        <title>De novo assembly and phasing of dikaryotic genomes from two isolates of Puccinia coronata f. sp. avenae, the causal agent of oat crown rust.</title>
        <authorList>
            <person name="Miller M.E."/>
            <person name="Zhang Y."/>
            <person name="Omidvar V."/>
            <person name="Sperschneider J."/>
            <person name="Schwessinger B."/>
            <person name="Raley C."/>
            <person name="Palmer J.M."/>
            <person name="Garnica D."/>
            <person name="Upadhyaya N."/>
            <person name="Rathjen J."/>
            <person name="Taylor J.M."/>
            <person name="Park R.F."/>
            <person name="Dodds P.N."/>
            <person name="Hirsch C.D."/>
            <person name="Kianian S.F."/>
            <person name="Figueroa M."/>
        </authorList>
    </citation>
    <scope>NUCLEOTIDE SEQUENCE [LARGE SCALE GENOMIC DNA]</scope>
    <source>
        <strain evidence="2">12SD80</strain>
    </source>
</reference>
<dbReference type="Proteomes" id="UP000235392">
    <property type="component" value="Unassembled WGS sequence"/>
</dbReference>
<evidence type="ECO:0000256" key="1">
    <source>
        <dbReference type="SAM" id="MobiDB-lite"/>
    </source>
</evidence>
<evidence type="ECO:0000313" key="2">
    <source>
        <dbReference type="EMBL" id="PLW39508.1"/>
    </source>
</evidence>
<gene>
    <name evidence="2" type="ORF">PCASD_07661</name>
</gene>